<keyword evidence="2" id="KW-0732">Signal</keyword>
<dbReference type="AlphaFoldDB" id="L1NL34"/>
<accession>L1NL34</accession>
<name>L1NL34_9BACT</name>
<dbReference type="Proteomes" id="UP000010433">
    <property type="component" value="Unassembled WGS sequence"/>
</dbReference>
<proteinExistence type="predicted"/>
<keyword evidence="1" id="KW-0472">Membrane</keyword>
<dbReference type="OrthoDB" id="667621at2"/>
<gene>
    <name evidence="3" type="ORF">HMPREF9151_00142</name>
</gene>
<dbReference type="PATRIC" id="fig|1127699.3.peg.124"/>
<evidence type="ECO:0000256" key="1">
    <source>
        <dbReference type="SAM" id="Phobius"/>
    </source>
</evidence>
<evidence type="ECO:0000256" key="2">
    <source>
        <dbReference type="SAM" id="SignalP"/>
    </source>
</evidence>
<dbReference type="EMBL" id="AMEP01000016">
    <property type="protein sequence ID" value="EKY03975.1"/>
    <property type="molecule type" value="Genomic_DNA"/>
</dbReference>
<protein>
    <submittedName>
        <fullName evidence="3">Uncharacterized protein</fullName>
    </submittedName>
</protein>
<comment type="caution">
    <text evidence="3">The sequence shown here is derived from an EMBL/GenBank/DDBJ whole genome shotgun (WGS) entry which is preliminary data.</text>
</comment>
<evidence type="ECO:0000313" key="4">
    <source>
        <dbReference type="Proteomes" id="UP000010433"/>
    </source>
</evidence>
<organism evidence="3 4">
    <name type="scientific">Hoylesella saccharolytica F0055</name>
    <dbReference type="NCBI Taxonomy" id="1127699"/>
    <lineage>
        <taxon>Bacteria</taxon>
        <taxon>Pseudomonadati</taxon>
        <taxon>Bacteroidota</taxon>
        <taxon>Bacteroidia</taxon>
        <taxon>Bacteroidales</taxon>
        <taxon>Prevotellaceae</taxon>
        <taxon>Hoylesella</taxon>
    </lineage>
</organism>
<keyword evidence="1" id="KW-1133">Transmembrane helix</keyword>
<feature type="chain" id="PRO_5003954760" evidence="2">
    <location>
        <begin position="27"/>
        <end position="158"/>
    </location>
</feature>
<dbReference type="RefSeq" id="WP_009162584.1">
    <property type="nucleotide sequence ID" value="NZ_KB290997.1"/>
</dbReference>
<evidence type="ECO:0000313" key="3">
    <source>
        <dbReference type="EMBL" id="EKY03975.1"/>
    </source>
</evidence>
<reference evidence="3 4" key="1">
    <citation type="submission" date="2012-05" db="EMBL/GenBank/DDBJ databases">
        <authorList>
            <person name="Weinstock G."/>
            <person name="Sodergren E."/>
            <person name="Lobos E.A."/>
            <person name="Fulton L."/>
            <person name="Fulton R."/>
            <person name="Courtney L."/>
            <person name="Fronick C."/>
            <person name="O'Laughlin M."/>
            <person name="Godfrey J."/>
            <person name="Wilson R.M."/>
            <person name="Miner T."/>
            <person name="Farmer C."/>
            <person name="Delehaunty K."/>
            <person name="Cordes M."/>
            <person name="Minx P."/>
            <person name="Tomlinson C."/>
            <person name="Chen J."/>
            <person name="Wollam A."/>
            <person name="Pepin K.H."/>
            <person name="Bhonagiri V."/>
            <person name="Zhang X."/>
            <person name="Suruliraj S."/>
            <person name="Warren W."/>
            <person name="Mitreva M."/>
            <person name="Mardis E.R."/>
            <person name="Wilson R.K."/>
        </authorList>
    </citation>
    <scope>NUCLEOTIDE SEQUENCE [LARGE SCALE GENOMIC DNA]</scope>
    <source>
        <strain evidence="3 4">F0055</strain>
    </source>
</reference>
<keyword evidence="4" id="KW-1185">Reference proteome</keyword>
<sequence length="158" mass="18228">MNLKHLFRVTLATLTLLLAVPSAAFSRVKIPIGTRDVIEIVYHTPKKDSIEVDGKHLDIARLHKEFNIAYILPLFIKEDPRLVLYDAKNETYYETTNPKTKAFLDAYLKEKNLKEEDLLRLGLYTRYGGKVVMLLFAAFLIWGIIPSKKKEPIEPKKL</sequence>
<feature type="transmembrane region" description="Helical" evidence="1">
    <location>
        <begin position="127"/>
        <end position="145"/>
    </location>
</feature>
<keyword evidence="1" id="KW-0812">Transmembrane</keyword>
<feature type="signal peptide" evidence="2">
    <location>
        <begin position="1"/>
        <end position="26"/>
    </location>
</feature>
<dbReference type="HOGENOM" id="CLU_140996_0_0_10"/>